<dbReference type="Gene3D" id="3.40.220.10">
    <property type="entry name" value="Leucine Aminopeptidase, subunit E, domain 1"/>
    <property type="match status" value="1"/>
</dbReference>
<proteinExistence type="predicted"/>
<dbReference type="SUPFAM" id="SSF52949">
    <property type="entry name" value="Macro domain-like"/>
    <property type="match status" value="1"/>
</dbReference>
<keyword evidence="4" id="KW-1185">Reference proteome</keyword>
<dbReference type="InterPro" id="IPR002589">
    <property type="entry name" value="Macro_dom"/>
</dbReference>
<dbReference type="EMBL" id="AUWU02000003">
    <property type="protein sequence ID" value="KAH0575331.1"/>
    <property type="molecule type" value="Genomic_DNA"/>
</dbReference>
<accession>V6LUR0</accession>
<sequence length="177" mass="19673">MNQPIPFSSKLKISLSKDSITQQHTQAIVNAANKQLYPGGGVCGAIYKAAGPDLQIATEQIGFCESGSAVATPAFNLAQEFIIHTVGPDCRTRDNENRSQILTSCYNNVIQMCKKLKIRSVSFPCLSCGIYQFPLTEAAEIAFQTVLRSEFEGEVVFCVFGREEYEEYSQLKKYYKC</sequence>
<reference evidence="3" key="2">
    <citation type="submission" date="2020-12" db="EMBL/GenBank/DDBJ databases">
        <title>New Spironucleus salmonicida genome in near-complete chromosomes.</title>
        <authorList>
            <person name="Xu F."/>
            <person name="Kurt Z."/>
            <person name="Jimenez-Gonzalez A."/>
            <person name="Astvaldsson A."/>
            <person name="Andersson J.O."/>
            <person name="Svard S.G."/>
        </authorList>
    </citation>
    <scope>NUCLEOTIDE SEQUENCE</scope>
    <source>
        <strain evidence="3">ATCC 50377</strain>
    </source>
</reference>
<protein>
    <submittedName>
        <fullName evidence="2">Macro domain-containing protein</fullName>
    </submittedName>
</protein>
<dbReference type="AlphaFoldDB" id="V6LUR0"/>
<evidence type="ECO:0000313" key="2">
    <source>
        <dbReference type="EMBL" id="EST47993.1"/>
    </source>
</evidence>
<dbReference type="PANTHER" id="PTHR11106:SF27">
    <property type="entry name" value="MACRO DOMAIN-CONTAINING PROTEIN"/>
    <property type="match status" value="1"/>
</dbReference>
<organism evidence="2">
    <name type="scientific">Spironucleus salmonicida</name>
    <dbReference type="NCBI Taxonomy" id="348837"/>
    <lineage>
        <taxon>Eukaryota</taxon>
        <taxon>Metamonada</taxon>
        <taxon>Diplomonadida</taxon>
        <taxon>Hexamitidae</taxon>
        <taxon>Hexamitinae</taxon>
        <taxon>Spironucleus</taxon>
    </lineage>
</organism>
<dbReference type="PANTHER" id="PTHR11106">
    <property type="entry name" value="GANGLIOSIDE INDUCED DIFFERENTIATION ASSOCIATED PROTEIN 2-RELATED"/>
    <property type="match status" value="1"/>
</dbReference>
<dbReference type="SMART" id="SM00506">
    <property type="entry name" value="A1pp"/>
    <property type="match status" value="1"/>
</dbReference>
<feature type="domain" description="Macro" evidence="1">
    <location>
        <begin position="1"/>
        <end position="176"/>
    </location>
</feature>
<dbReference type="EMBL" id="KI546014">
    <property type="protein sequence ID" value="EST47993.1"/>
    <property type="molecule type" value="Genomic_DNA"/>
</dbReference>
<evidence type="ECO:0000259" key="1">
    <source>
        <dbReference type="PROSITE" id="PS51154"/>
    </source>
</evidence>
<dbReference type="VEuPathDB" id="GiardiaDB:SS50377_22961"/>
<dbReference type="PROSITE" id="PS51154">
    <property type="entry name" value="MACRO"/>
    <property type="match status" value="1"/>
</dbReference>
<evidence type="ECO:0000313" key="4">
    <source>
        <dbReference type="Proteomes" id="UP000018208"/>
    </source>
</evidence>
<reference evidence="2 3" key="1">
    <citation type="journal article" date="2014" name="PLoS Genet.">
        <title>The Genome of Spironucleus salmonicida Highlights a Fish Pathogen Adapted to Fluctuating Environments.</title>
        <authorList>
            <person name="Xu F."/>
            <person name="Jerlstrom-Hultqvist J."/>
            <person name="Einarsson E."/>
            <person name="Astvaldsson A."/>
            <person name="Svard S.G."/>
            <person name="Andersson J.O."/>
        </authorList>
    </citation>
    <scope>NUCLEOTIDE SEQUENCE</scope>
    <source>
        <strain evidence="3">ATCC 50377</strain>
    </source>
</reference>
<dbReference type="OrthoDB" id="6133115at2759"/>
<dbReference type="Pfam" id="PF01661">
    <property type="entry name" value="Macro"/>
    <property type="match status" value="1"/>
</dbReference>
<dbReference type="Proteomes" id="UP000018208">
    <property type="component" value="Unassembled WGS sequence"/>
</dbReference>
<dbReference type="InterPro" id="IPR043472">
    <property type="entry name" value="Macro_dom-like"/>
</dbReference>
<evidence type="ECO:0000313" key="3">
    <source>
        <dbReference type="EMBL" id="KAH0575331.1"/>
    </source>
</evidence>
<name>V6LUR0_9EUKA</name>
<gene>
    <name evidence="2" type="ORF">SS50377_11911</name>
    <name evidence="3" type="ORF">SS50377_22961</name>
</gene>